<feature type="transmembrane region" description="Helical" evidence="1">
    <location>
        <begin position="12"/>
        <end position="29"/>
    </location>
</feature>
<feature type="transmembrane region" description="Helical" evidence="1">
    <location>
        <begin position="280"/>
        <end position="298"/>
    </location>
</feature>
<organism evidence="2 3">
    <name type="scientific">Marilutibacter aestuarii</name>
    <dbReference type="NCBI Taxonomy" id="1706195"/>
    <lineage>
        <taxon>Bacteria</taxon>
        <taxon>Pseudomonadati</taxon>
        <taxon>Pseudomonadota</taxon>
        <taxon>Gammaproteobacteria</taxon>
        <taxon>Lysobacterales</taxon>
        <taxon>Lysobacteraceae</taxon>
        <taxon>Marilutibacter</taxon>
    </lineage>
</organism>
<dbReference type="EMBL" id="VICE01000093">
    <property type="protein sequence ID" value="TQD43951.1"/>
    <property type="molecule type" value="Genomic_DNA"/>
</dbReference>
<protein>
    <recommendedName>
        <fullName evidence="4">Glycosyltransferase RgtA/B/C/D-like domain-containing protein</fullName>
    </recommendedName>
</protein>
<feature type="transmembrane region" description="Helical" evidence="1">
    <location>
        <begin position="256"/>
        <end position="274"/>
    </location>
</feature>
<feature type="transmembrane region" description="Helical" evidence="1">
    <location>
        <begin position="437"/>
        <end position="458"/>
    </location>
</feature>
<keyword evidence="1" id="KW-1133">Transmembrane helix</keyword>
<dbReference type="OrthoDB" id="1814621at2"/>
<accession>A0A508A5A9</accession>
<comment type="caution">
    <text evidence="2">The sequence shown here is derived from an EMBL/GenBank/DDBJ whole genome shotgun (WGS) entry which is preliminary data.</text>
</comment>
<keyword evidence="3" id="KW-1185">Reference proteome</keyword>
<name>A0A508A5A9_9GAMM</name>
<feature type="transmembrane region" description="Helical" evidence="1">
    <location>
        <begin position="366"/>
        <end position="386"/>
    </location>
</feature>
<feature type="transmembrane region" description="Helical" evidence="1">
    <location>
        <begin position="512"/>
        <end position="531"/>
    </location>
</feature>
<keyword evidence="1" id="KW-0812">Transmembrane</keyword>
<keyword evidence="1" id="KW-0472">Membrane</keyword>
<sequence>MTVERTPSTRMDFAVATAGVLLCAVGFALNRMWNELPWERLALSLCLAAMAAILAWPVRRLLRWSWATALAVAWSVALVVFVGVVPLLAAALLGIASLAIGSWRLPDDVPARTAVATAIGLVVIGGLNGWLLSWPIHVAPLWYVVLLGVVALRRKSLLASLAGLRGNIGAAIAGAPRWAAFAVTLAGLASTACWLPTMQVDDLAYHMGLPSQLLLHGRYVPDPSHQIWAFAPWLGDNLQGIAAVLARQDARGAMNALWLLLSFALAGALARRLGGGDTGRWIAVALVASFPPLVWMAAGMQTELAATALLFALLATVLSGSRHWVLPAAVLFAGLLGLKTMHALSALPLLAYGAWRHRDGLAWRQLPVALGACLLLGGSSFVLAWWHTGNPVLPLFNDVFQSPYYPPRAYSDVRWFSGFGAHLPWAMTFDTPRYVEAFRGGIGFSTLALSGVWLLALLRPAHRGVAIATTAVVVLPMVPLQYVRYTYPGMLLLAVVLVPCGRLALGRRGATWVFAGLCMLNLAFQANSGWLHHSAALKRTIRALGDESQVFPHYVPERMLLRAIPADDDGIVLTTVPDRNYTAELGGRGRGVLEHDPTLHAARAAAEADASGAGWRTLFDLSGARWVLVVPAQASPALQRALADVSARRVGAIGDAELWRLPDDAKDASR</sequence>
<evidence type="ECO:0008006" key="4">
    <source>
        <dbReference type="Google" id="ProtNLM"/>
    </source>
</evidence>
<feature type="transmembrane region" description="Helical" evidence="1">
    <location>
        <begin position="465"/>
        <end position="483"/>
    </location>
</feature>
<proteinExistence type="predicted"/>
<dbReference type="RefSeq" id="WP_141518645.1">
    <property type="nucleotide sequence ID" value="NZ_VICE01000093.1"/>
</dbReference>
<evidence type="ECO:0000313" key="3">
    <source>
        <dbReference type="Proteomes" id="UP000318212"/>
    </source>
</evidence>
<feature type="transmembrane region" description="Helical" evidence="1">
    <location>
        <begin position="64"/>
        <end position="97"/>
    </location>
</feature>
<feature type="transmembrane region" description="Helical" evidence="1">
    <location>
        <begin position="305"/>
        <end position="325"/>
    </location>
</feature>
<feature type="transmembrane region" description="Helical" evidence="1">
    <location>
        <begin position="331"/>
        <end position="354"/>
    </location>
</feature>
<gene>
    <name evidence="2" type="ORF">FKV25_09925</name>
</gene>
<dbReference type="AlphaFoldDB" id="A0A508A5A9"/>
<feature type="transmembrane region" description="Helical" evidence="1">
    <location>
        <begin position="134"/>
        <end position="152"/>
    </location>
</feature>
<evidence type="ECO:0000313" key="2">
    <source>
        <dbReference type="EMBL" id="TQD43951.1"/>
    </source>
</evidence>
<dbReference type="Proteomes" id="UP000318212">
    <property type="component" value="Unassembled WGS sequence"/>
</dbReference>
<reference evidence="2 3" key="1">
    <citation type="submission" date="2019-06" db="EMBL/GenBank/DDBJ databases">
        <title>Lysobacter alkalisoli sp. nov. isolated from saline soil.</title>
        <authorList>
            <person name="Sun J.-Q."/>
            <person name="Xu L."/>
        </authorList>
    </citation>
    <scope>NUCLEOTIDE SEQUENCE [LARGE SCALE GENOMIC DNA]</scope>
    <source>
        <strain evidence="2 3">JCM 31130</strain>
    </source>
</reference>
<evidence type="ECO:0000256" key="1">
    <source>
        <dbReference type="SAM" id="Phobius"/>
    </source>
</evidence>
<feature type="transmembrane region" description="Helical" evidence="1">
    <location>
        <begin position="41"/>
        <end position="58"/>
    </location>
</feature>